<dbReference type="EMBL" id="AMPO01000001">
    <property type="protein sequence ID" value="EKF87080.1"/>
    <property type="molecule type" value="Genomic_DNA"/>
</dbReference>
<dbReference type="Gene3D" id="3.40.140.10">
    <property type="entry name" value="Cytidine Deaminase, domain 2"/>
    <property type="match status" value="1"/>
</dbReference>
<keyword evidence="2 3" id="KW-0501">Molybdenum cofactor biosynthesis</keyword>
<evidence type="ECO:0000313" key="4">
    <source>
        <dbReference type="EMBL" id="EKF87080.1"/>
    </source>
</evidence>
<gene>
    <name evidence="3" type="primary">fdhD</name>
    <name evidence="4" type="ORF">A994_02310</name>
</gene>
<dbReference type="PANTHER" id="PTHR30592:SF1">
    <property type="entry name" value="SULFUR CARRIER PROTEIN FDHD"/>
    <property type="match status" value="1"/>
</dbReference>
<dbReference type="AlphaFoldDB" id="K2RWC5"/>
<evidence type="ECO:0000256" key="1">
    <source>
        <dbReference type="ARBA" id="ARBA00022490"/>
    </source>
</evidence>
<dbReference type="RefSeq" id="WP_004029660.1">
    <property type="nucleotide sequence ID" value="NZ_AMPO01000001.1"/>
</dbReference>
<dbReference type="Gene3D" id="3.10.20.10">
    <property type="match status" value="1"/>
</dbReference>
<evidence type="ECO:0000256" key="3">
    <source>
        <dbReference type="HAMAP-Rule" id="MF_00187"/>
    </source>
</evidence>
<keyword evidence="5" id="KW-1185">Reference proteome</keyword>
<comment type="function">
    <text evidence="3">Required for formate dehydrogenase (FDH) activity. Acts as a sulfur carrier protein that transfers sulfur from IscS to the molybdenum cofactor prior to its insertion into FDH.</text>
</comment>
<organism evidence="4 5">
    <name type="scientific">Methanobacterium formicicum (strain DSM 3637 / PP1)</name>
    <dbReference type="NCBI Taxonomy" id="1204725"/>
    <lineage>
        <taxon>Archaea</taxon>
        <taxon>Methanobacteriati</taxon>
        <taxon>Methanobacteriota</taxon>
        <taxon>Methanomada group</taxon>
        <taxon>Methanobacteria</taxon>
        <taxon>Methanobacteriales</taxon>
        <taxon>Methanobacteriaceae</taxon>
        <taxon>Methanobacterium</taxon>
    </lineage>
</organism>
<evidence type="ECO:0000256" key="2">
    <source>
        <dbReference type="ARBA" id="ARBA00023150"/>
    </source>
</evidence>
<dbReference type="PATRIC" id="fig|1204725.3.peg.468"/>
<evidence type="ECO:0000313" key="5">
    <source>
        <dbReference type="Proteomes" id="UP000007360"/>
    </source>
</evidence>
<comment type="caution">
    <text evidence="4">The sequence shown here is derived from an EMBL/GenBank/DDBJ whole genome shotgun (WGS) entry which is preliminary data.</text>
</comment>
<dbReference type="SUPFAM" id="SSF53927">
    <property type="entry name" value="Cytidine deaminase-like"/>
    <property type="match status" value="1"/>
</dbReference>
<sequence length="246" mass="27583">MSKMFQKTNIIKVKEEAHPTEDLVAIDAKMKLVVNGNLLGKFYLSPDNLEDFTIGYLLDERYIHSMDDLKKITLESDSIQVGLKEQEHLKTDDLSCYDGWVHQDQPIPHVNALLKVEKNRIIDSYQLLIEKAEVWSKTGGTHVAALVSEDQFIVREDVSRHVAVDKVIGAGLKKGIEFSKSFIVCSGRIPPDRVVKLANVGIPIMVTKAAPTVEGLRIGEKAGITLIGFLRDGRFNIYTHPHRIIV</sequence>
<dbReference type="NCBIfam" id="TIGR00129">
    <property type="entry name" value="fdhD_narQ"/>
    <property type="match status" value="1"/>
</dbReference>
<keyword evidence="1 3" id="KW-0963">Cytoplasm</keyword>
<dbReference type="PIRSF" id="PIRSF015626">
    <property type="entry name" value="FdhD"/>
    <property type="match status" value="1"/>
</dbReference>
<comment type="similarity">
    <text evidence="3">Belongs to the FdhD family.</text>
</comment>
<dbReference type="InterPro" id="IPR003786">
    <property type="entry name" value="FdhD"/>
</dbReference>
<reference evidence="4 5" key="1">
    <citation type="journal article" date="2012" name="J. Bacteriol.">
        <title>Draft genome sequence of Methanobacterium formicicum DSM 3637, an archaebacterium isolated from the methane producer amoeba Pelomyxa palustris.</title>
        <authorList>
            <person name="Gutierrez G."/>
        </authorList>
    </citation>
    <scope>NUCLEOTIDE SEQUENCE [LARGE SCALE GENOMIC DNA]</scope>
    <source>
        <strain evidence="5">DSM 3637 / PP1</strain>
    </source>
</reference>
<protein>
    <recommendedName>
        <fullName evidence="3">Sulfur carrier protein FdhD</fullName>
    </recommendedName>
</protein>
<dbReference type="GO" id="GO:0097163">
    <property type="term" value="F:sulfur carrier activity"/>
    <property type="evidence" value="ECO:0007669"/>
    <property type="project" value="UniProtKB-UniRule"/>
</dbReference>
<feature type="active site" description="Cysteine persulfide intermediate" evidence="3">
    <location>
        <position position="96"/>
    </location>
</feature>
<dbReference type="Pfam" id="PF02634">
    <property type="entry name" value="FdhD-NarQ"/>
    <property type="match status" value="1"/>
</dbReference>
<name>K2RWC5_METFP</name>
<proteinExistence type="inferred from homology"/>
<dbReference type="GO" id="GO:0016783">
    <property type="term" value="F:sulfurtransferase activity"/>
    <property type="evidence" value="ECO:0007669"/>
    <property type="project" value="InterPro"/>
</dbReference>
<dbReference type="GO" id="GO:0006777">
    <property type="term" value="P:Mo-molybdopterin cofactor biosynthetic process"/>
    <property type="evidence" value="ECO:0007669"/>
    <property type="project" value="UniProtKB-UniRule"/>
</dbReference>
<dbReference type="HAMAP" id="MF_00187">
    <property type="entry name" value="FdhD"/>
    <property type="match status" value="1"/>
</dbReference>
<dbReference type="GO" id="GO:0005737">
    <property type="term" value="C:cytoplasm"/>
    <property type="evidence" value="ECO:0007669"/>
    <property type="project" value="UniProtKB-SubCell"/>
</dbReference>
<accession>K2RWC5</accession>
<dbReference type="OrthoDB" id="57189at2157"/>
<dbReference type="Proteomes" id="UP000007360">
    <property type="component" value="Unassembled WGS sequence"/>
</dbReference>
<feature type="binding site" evidence="3">
    <location>
        <begin position="229"/>
        <end position="234"/>
    </location>
    <ligand>
        <name>Mo-bis(molybdopterin guanine dinucleotide)</name>
        <dbReference type="ChEBI" id="CHEBI:60539"/>
    </ligand>
</feature>
<dbReference type="PANTHER" id="PTHR30592">
    <property type="entry name" value="FORMATE DEHYDROGENASE"/>
    <property type="match status" value="1"/>
</dbReference>
<dbReference type="InterPro" id="IPR016193">
    <property type="entry name" value="Cytidine_deaminase-like"/>
</dbReference>
<comment type="subcellular location">
    <subcellularLocation>
        <location evidence="3">Cytoplasm</location>
    </subcellularLocation>
</comment>